<organism evidence="1 2">
    <name type="scientific">Diatrype stigma</name>
    <dbReference type="NCBI Taxonomy" id="117547"/>
    <lineage>
        <taxon>Eukaryota</taxon>
        <taxon>Fungi</taxon>
        <taxon>Dikarya</taxon>
        <taxon>Ascomycota</taxon>
        <taxon>Pezizomycotina</taxon>
        <taxon>Sordariomycetes</taxon>
        <taxon>Xylariomycetidae</taxon>
        <taxon>Xylariales</taxon>
        <taxon>Diatrypaceae</taxon>
        <taxon>Diatrype</taxon>
    </lineage>
</organism>
<name>A0AAN9ULL0_9PEZI</name>
<dbReference type="EMBL" id="JAKJXP020000058">
    <property type="protein sequence ID" value="KAK7750849.1"/>
    <property type="molecule type" value="Genomic_DNA"/>
</dbReference>
<sequence>MANISSSHLSPASRETVERFASRSEFYLQLPGDQRHKIWQFDGPDASYSYTGPDIVKFTEANCLAATAAIDDNLLHEFRNKLRTEWASSQSIPYEGMALAELISEYVVWVDYLFFFGILTHAKIIDGKLEAEKPLYTLVFQEGLYDAEGNELEGVFFPDTVEMHINLLQSSGQFQPLDRALAVIVHEMTHMYLDVLTRDTSHASYYQHVFQNHGHGIQFHELLRFNLVQLSKLAPMPYLGYLAAKTHEDLRLTLAQPAVSDAEAKELIGCGVHHR</sequence>
<dbReference type="Proteomes" id="UP001320420">
    <property type="component" value="Unassembled WGS sequence"/>
</dbReference>
<evidence type="ECO:0000313" key="2">
    <source>
        <dbReference type="Proteomes" id="UP001320420"/>
    </source>
</evidence>
<accession>A0AAN9ULL0</accession>
<evidence type="ECO:0000313" key="1">
    <source>
        <dbReference type="EMBL" id="KAK7750849.1"/>
    </source>
</evidence>
<reference evidence="1 2" key="1">
    <citation type="submission" date="2024-02" db="EMBL/GenBank/DDBJ databases">
        <title>De novo assembly and annotation of 12 fungi associated with fruit tree decline syndrome in Ontario, Canada.</title>
        <authorList>
            <person name="Sulman M."/>
            <person name="Ellouze W."/>
            <person name="Ilyukhin E."/>
        </authorList>
    </citation>
    <scope>NUCLEOTIDE SEQUENCE [LARGE SCALE GENOMIC DNA]</scope>
    <source>
        <strain evidence="1 2">M11/M66-122</strain>
    </source>
</reference>
<proteinExistence type="predicted"/>
<protein>
    <submittedName>
        <fullName evidence="1">Uncharacterized protein</fullName>
    </submittedName>
</protein>
<keyword evidence="2" id="KW-1185">Reference proteome</keyword>
<gene>
    <name evidence="1" type="ORF">SLS62_007248</name>
</gene>
<comment type="caution">
    <text evidence="1">The sequence shown here is derived from an EMBL/GenBank/DDBJ whole genome shotgun (WGS) entry which is preliminary data.</text>
</comment>
<dbReference type="AlphaFoldDB" id="A0AAN9ULL0"/>